<accession>A0A7H4NU17</accession>
<gene>
    <name evidence="1" type="ORF">NCTC9149_00002</name>
    <name evidence="2" type="ORF">NCTC9149_04228</name>
</gene>
<comment type="caution">
    <text evidence="1">The sequence shown here is derived from an EMBL/GenBank/DDBJ whole genome shotgun (WGS) entry which is preliminary data.</text>
</comment>
<dbReference type="EMBL" id="UGMX01000002">
    <property type="protein sequence ID" value="STW07792.1"/>
    <property type="molecule type" value="Genomic_DNA"/>
</dbReference>
<name>A0A7H4NU17_9ENTR</name>
<evidence type="ECO:0000313" key="1">
    <source>
        <dbReference type="EMBL" id="STW03682.1"/>
    </source>
</evidence>
<sequence>MMVMPYRFTWPGRLPRTLTDQRIVQNGARLIIQV</sequence>
<proteinExistence type="predicted"/>
<reference evidence="1 3" key="1">
    <citation type="submission" date="2018-06" db="EMBL/GenBank/DDBJ databases">
        <authorList>
            <consortium name="Pathogen Informatics"/>
            <person name="Doyle S."/>
        </authorList>
    </citation>
    <scope>NUCLEOTIDE SEQUENCE [LARGE SCALE GENOMIC DNA]</scope>
    <source>
        <strain evidence="1 3">NCTC9149</strain>
    </source>
</reference>
<dbReference type="EMBL" id="UGMX01000001">
    <property type="protein sequence ID" value="STW03682.1"/>
    <property type="molecule type" value="Genomic_DNA"/>
</dbReference>
<protein>
    <submittedName>
        <fullName evidence="1">Uncharacterized protein</fullName>
    </submittedName>
</protein>
<organism evidence="1 3">
    <name type="scientific">Klebsiella grimontii</name>
    <dbReference type="NCBI Taxonomy" id="2058152"/>
    <lineage>
        <taxon>Bacteria</taxon>
        <taxon>Pseudomonadati</taxon>
        <taxon>Pseudomonadota</taxon>
        <taxon>Gammaproteobacteria</taxon>
        <taxon>Enterobacterales</taxon>
        <taxon>Enterobacteriaceae</taxon>
        <taxon>Klebsiella/Raoultella group</taxon>
        <taxon>Klebsiella</taxon>
    </lineage>
</organism>
<evidence type="ECO:0000313" key="3">
    <source>
        <dbReference type="Proteomes" id="UP000254571"/>
    </source>
</evidence>
<dbReference type="Proteomes" id="UP000254571">
    <property type="component" value="Unassembled WGS sequence"/>
</dbReference>
<dbReference type="AlphaFoldDB" id="A0A7H4NU17"/>
<evidence type="ECO:0000313" key="2">
    <source>
        <dbReference type="EMBL" id="STW07792.1"/>
    </source>
</evidence>